<dbReference type="Proteomes" id="UP001177670">
    <property type="component" value="Unassembled WGS sequence"/>
</dbReference>
<sequence length="110" mass="12195">MSVHFTATVLSIFRLSTAKWRNGKGGGGTNDSKGASSFSSFLVSRTSRDKLIVTYQCRYDALFAIGNGIVCDLRHVLIDCLSLKLNETLTHLKRETTIFSQGEIRCADIY</sequence>
<feature type="signal peptide" evidence="1">
    <location>
        <begin position="1"/>
        <end position="18"/>
    </location>
</feature>
<feature type="chain" id="PRO_5041323334" evidence="1">
    <location>
        <begin position="19"/>
        <end position="110"/>
    </location>
</feature>
<dbReference type="AlphaFoldDB" id="A0AA40FQ75"/>
<gene>
    <name evidence="2" type="ORF">K0M31_008618</name>
</gene>
<evidence type="ECO:0000313" key="2">
    <source>
        <dbReference type="EMBL" id="KAK1122981.1"/>
    </source>
</evidence>
<organism evidence="2 3">
    <name type="scientific">Melipona bicolor</name>
    <dbReference type="NCBI Taxonomy" id="60889"/>
    <lineage>
        <taxon>Eukaryota</taxon>
        <taxon>Metazoa</taxon>
        <taxon>Ecdysozoa</taxon>
        <taxon>Arthropoda</taxon>
        <taxon>Hexapoda</taxon>
        <taxon>Insecta</taxon>
        <taxon>Pterygota</taxon>
        <taxon>Neoptera</taxon>
        <taxon>Endopterygota</taxon>
        <taxon>Hymenoptera</taxon>
        <taxon>Apocrita</taxon>
        <taxon>Aculeata</taxon>
        <taxon>Apoidea</taxon>
        <taxon>Anthophila</taxon>
        <taxon>Apidae</taxon>
        <taxon>Melipona</taxon>
    </lineage>
</organism>
<keyword evidence="3" id="KW-1185">Reference proteome</keyword>
<evidence type="ECO:0000256" key="1">
    <source>
        <dbReference type="SAM" id="SignalP"/>
    </source>
</evidence>
<dbReference type="EMBL" id="JAHYIQ010000021">
    <property type="protein sequence ID" value="KAK1122981.1"/>
    <property type="molecule type" value="Genomic_DNA"/>
</dbReference>
<name>A0AA40FQ75_9HYME</name>
<keyword evidence="1" id="KW-0732">Signal</keyword>
<proteinExistence type="predicted"/>
<accession>A0AA40FQ75</accession>
<evidence type="ECO:0000313" key="3">
    <source>
        <dbReference type="Proteomes" id="UP001177670"/>
    </source>
</evidence>
<comment type="caution">
    <text evidence="2">The sequence shown here is derived from an EMBL/GenBank/DDBJ whole genome shotgun (WGS) entry which is preliminary data.</text>
</comment>
<protein>
    <submittedName>
        <fullName evidence="2">Uncharacterized protein</fullName>
    </submittedName>
</protein>
<reference evidence="2" key="1">
    <citation type="submission" date="2021-10" db="EMBL/GenBank/DDBJ databases">
        <title>Melipona bicolor Genome sequencing and assembly.</title>
        <authorList>
            <person name="Araujo N.S."/>
            <person name="Arias M.C."/>
        </authorList>
    </citation>
    <scope>NUCLEOTIDE SEQUENCE</scope>
    <source>
        <strain evidence="2">USP_2M_L1-L4_2017</strain>
        <tissue evidence="2">Whole body</tissue>
    </source>
</reference>